<dbReference type="AlphaFoldDB" id="A0A183PVG7"/>
<sequence>MVCLKPFNKQSSNQNSTLSQETLQEDHVGSQNKYKVVM</sequence>
<feature type="compositionally biased region" description="Polar residues" evidence="1">
    <location>
        <begin position="8"/>
        <end position="22"/>
    </location>
</feature>
<evidence type="ECO:0000313" key="3">
    <source>
        <dbReference type="Proteomes" id="UP000269396"/>
    </source>
</evidence>
<evidence type="ECO:0000256" key="1">
    <source>
        <dbReference type="SAM" id="MobiDB-lite"/>
    </source>
</evidence>
<feature type="compositionally biased region" description="Polar residues" evidence="1">
    <location>
        <begin position="29"/>
        <end position="38"/>
    </location>
</feature>
<gene>
    <name evidence="2" type="ORF">SMTD_LOCUS18353</name>
</gene>
<organism evidence="2 3">
    <name type="scientific">Schistosoma mattheei</name>
    <dbReference type="NCBI Taxonomy" id="31246"/>
    <lineage>
        <taxon>Eukaryota</taxon>
        <taxon>Metazoa</taxon>
        <taxon>Spiralia</taxon>
        <taxon>Lophotrochozoa</taxon>
        <taxon>Platyhelminthes</taxon>
        <taxon>Trematoda</taxon>
        <taxon>Digenea</taxon>
        <taxon>Strigeidida</taxon>
        <taxon>Schistosomatoidea</taxon>
        <taxon>Schistosomatidae</taxon>
        <taxon>Schistosoma</taxon>
    </lineage>
</organism>
<feature type="region of interest" description="Disordered" evidence="1">
    <location>
        <begin position="1"/>
        <end position="38"/>
    </location>
</feature>
<dbReference type="Proteomes" id="UP000269396">
    <property type="component" value="Unassembled WGS sequence"/>
</dbReference>
<proteinExistence type="predicted"/>
<name>A0A183PVG7_9TREM</name>
<keyword evidence="3" id="KW-1185">Reference proteome</keyword>
<accession>A0A183PVG7</accession>
<dbReference type="EMBL" id="UZAL01040324">
    <property type="protein sequence ID" value="VDP76846.1"/>
    <property type="molecule type" value="Genomic_DNA"/>
</dbReference>
<protein>
    <submittedName>
        <fullName evidence="2">Uncharacterized protein</fullName>
    </submittedName>
</protein>
<evidence type="ECO:0000313" key="2">
    <source>
        <dbReference type="EMBL" id="VDP76846.1"/>
    </source>
</evidence>
<reference evidence="2 3" key="1">
    <citation type="submission" date="2018-11" db="EMBL/GenBank/DDBJ databases">
        <authorList>
            <consortium name="Pathogen Informatics"/>
        </authorList>
    </citation>
    <scope>NUCLEOTIDE SEQUENCE [LARGE SCALE GENOMIC DNA]</scope>
    <source>
        <strain>Denwood</strain>
        <strain evidence="3">Zambia</strain>
    </source>
</reference>